<dbReference type="EMBL" id="BAAANV010000003">
    <property type="protein sequence ID" value="GAA1531002.1"/>
    <property type="molecule type" value="Genomic_DNA"/>
</dbReference>
<evidence type="ECO:0000313" key="1">
    <source>
        <dbReference type="EMBL" id="GAA1531002.1"/>
    </source>
</evidence>
<name>A0ABN2AZT1_9MICO</name>
<accession>A0ABN2AZT1</accession>
<dbReference type="Proteomes" id="UP001501288">
    <property type="component" value="Unassembled WGS sequence"/>
</dbReference>
<keyword evidence="2" id="KW-1185">Reference proteome</keyword>
<comment type="caution">
    <text evidence="1">The sequence shown here is derived from an EMBL/GenBank/DDBJ whole genome shotgun (WGS) entry which is preliminary data.</text>
</comment>
<sequence length="62" mass="7141">MRHVRCGGHLDEQFLVAELQFDERQFAVGVVVERIVRDGVVHLVRIVLVELVPDFLLECLVE</sequence>
<protein>
    <submittedName>
        <fullName evidence="1">Uncharacterized protein</fullName>
    </submittedName>
</protein>
<reference evidence="1 2" key="1">
    <citation type="journal article" date="2019" name="Int. J. Syst. Evol. Microbiol.">
        <title>The Global Catalogue of Microorganisms (GCM) 10K type strain sequencing project: providing services to taxonomists for standard genome sequencing and annotation.</title>
        <authorList>
            <consortium name="The Broad Institute Genomics Platform"/>
            <consortium name="The Broad Institute Genome Sequencing Center for Infectious Disease"/>
            <person name="Wu L."/>
            <person name="Ma J."/>
        </authorList>
    </citation>
    <scope>NUCLEOTIDE SEQUENCE [LARGE SCALE GENOMIC DNA]</scope>
    <source>
        <strain evidence="1 2">JCM 14588</strain>
    </source>
</reference>
<evidence type="ECO:0000313" key="2">
    <source>
        <dbReference type="Proteomes" id="UP001501288"/>
    </source>
</evidence>
<organism evidence="1 2">
    <name type="scientific">Dermacoccus barathri</name>
    <dbReference type="NCBI Taxonomy" id="322601"/>
    <lineage>
        <taxon>Bacteria</taxon>
        <taxon>Bacillati</taxon>
        <taxon>Actinomycetota</taxon>
        <taxon>Actinomycetes</taxon>
        <taxon>Micrococcales</taxon>
        <taxon>Dermacoccaceae</taxon>
        <taxon>Dermacoccus</taxon>
    </lineage>
</organism>
<proteinExistence type="predicted"/>
<gene>
    <name evidence="1" type="ORF">GCM10009762_01690</name>
</gene>